<sequence>MKQSVYVLCLSLGLGLMAQTSHTAVVKNTHTAVKMVPAKPSLIEKALLQQKEQLGTTKTDKLQADNDLKMMTSIKAAPTQNFFASQNQRFSRFVQSFFSSNQS</sequence>
<dbReference type="Proteomes" id="UP000503440">
    <property type="component" value="Chromosome"/>
</dbReference>
<evidence type="ECO:0000313" key="1">
    <source>
        <dbReference type="EMBL" id="QIC69132.1"/>
    </source>
</evidence>
<dbReference type="AlphaFoldDB" id="A0A6C0XZM2"/>
<name>A0A6C0XZM2_9GAMM</name>
<gene>
    <name evidence="1" type="ORF">FSC09_01170</name>
</gene>
<accession>A0A6C0XZM2</accession>
<reference evidence="1 2" key="1">
    <citation type="submission" date="2019-09" db="EMBL/GenBank/DDBJ databases">
        <title>Non-baumannii Acinetobacter spp. carrying blaNDM-1 isolated in China.</title>
        <authorList>
            <person name="Cui C."/>
            <person name="Chen C."/>
            <person name="Sun J."/>
            <person name="Liu Y."/>
        </authorList>
    </citation>
    <scope>NUCLEOTIDE SEQUENCE [LARGE SCALE GENOMIC DNA]</scope>
    <source>
        <strain evidence="1 2">B18</strain>
    </source>
</reference>
<dbReference type="EMBL" id="CP044455">
    <property type="protein sequence ID" value="QIC69132.1"/>
    <property type="molecule type" value="Genomic_DNA"/>
</dbReference>
<organism evidence="1 2">
    <name type="scientific">Acinetobacter indicus</name>
    <dbReference type="NCBI Taxonomy" id="756892"/>
    <lineage>
        <taxon>Bacteria</taxon>
        <taxon>Pseudomonadati</taxon>
        <taxon>Pseudomonadota</taxon>
        <taxon>Gammaproteobacteria</taxon>
        <taxon>Moraxellales</taxon>
        <taxon>Moraxellaceae</taxon>
        <taxon>Acinetobacter</taxon>
    </lineage>
</organism>
<dbReference type="RefSeq" id="WP_104472435.1">
    <property type="nucleotide sequence ID" value="NZ_CP044455.1"/>
</dbReference>
<proteinExistence type="predicted"/>
<evidence type="ECO:0000313" key="2">
    <source>
        <dbReference type="Proteomes" id="UP000503440"/>
    </source>
</evidence>
<protein>
    <submittedName>
        <fullName evidence="1">Uncharacterized protein</fullName>
    </submittedName>
</protein>